<dbReference type="Proteomes" id="UP000596742">
    <property type="component" value="Unassembled WGS sequence"/>
</dbReference>
<dbReference type="GO" id="GO:0007165">
    <property type="term" value="P:signal transduction"/>
    <property type="evidence" value="ECO:0007669"/>
    <property type="project" value="InterPro"/>
</dbReference>
<sequence length="579" mass="67477">MSAKKKYVQDELSYSESSSDDENLFNKKEFSDKELSKIAKNLLEDWPFILMELDVTINEVKHIENLHPREMRRQALEGLVLWQKRSSAPLKDLLNVFRTNKRQDMIELIEEMQESTKKSVKRKRSLPHSYNRRSTIKRRAIHANQSSNLLSICEETKSVSDTDMNSQTESQPSTSIQQQAGDADEETTLVERRTSKLNMTTMTVNVLEMSSIKNYGNRICKSRIGILLHSDEYEENIRASAFGKNVQYISQNMKPGMLYNISGYELRTSEYVSSEQELILSRSTMIEHVPKEERFEATQYESNNIADIKDKTLVRKLQTVGPIIITSVGPARKPNKRFLKEVMLKDKSGKIKMNIWGFGINDIQFWYKRGEVLKLQNVEVGRFKSYDGDEYFLTAGDFATFERNSSEKMQHLLKNEDERYLIPETMDIKDVVNLERSKHLIYITSVKIESFAKKSHVEMIIKHCEYEESHGKLKETDNGWYCEECQECQEGEDKVRLKAEFVDSPISSDTSLWVTLFDKSSQTILGNKYESFRQSNNAKKRRAILRKVEKQETVYRLEISFNNEFEFQTATKIEIIPQK</sequence>
<dbReference type="SMART" id="SM00005">
    <property type="entry name" value="DEATH"/>
    <property type="match status" value="1"/>
</dbReference>
<keyword evidence="4" id="KW-1185">Reference proteome</keyword>
<evidence type="ECO:0000313" key="4">
    <source>
        <dbReference type="Proteomes" id="UP000596742"/>
    </source>
</evidence>
<dbReference type="OrthoDB" id="10474835at2759"/>
<feature type="domain" description="Death" evidence="2">
    <location>
        <begin position="31"/>
        <end position="113"/>
    </location>
</feature>
<evidence type="ECO:0000313" key="3">
    <source>
        <dbReference type="EMBL" id="VDI55463.1"/>
    </source>
</evidence>
<name>A0A8B6FUH5_MYTGA</name>
<dbReference type="Pfam" id="PF00531">
    <property type="entry name" value="Death"/>
    <property type="match status" value="1"/>
</dbReference>
<feature type="region of interest" description="Disordered" evidence="1">
    <location>
        <begin position="114"/>
        <end position="133"/>
    </location>
</feature>
<feature type="region of interest" description="Disordered" evidence="1">
    <location>
        <begin position="159"/>
        <end position="186"/>
    </location>
</feature>
<accession>A0A8B6FUH5</accession>
<dbReference type="InterPro" id="IPR011029">
    <property type="entry name" value="DEATH-like_dom_sf"/>
</dbReference>
<evidence type="ECO:0000256" key="1">
    <source>
        <dbReference type="SAM" id="MobiDB-lite"/>
    </source>
</evidence>
<reference evidence="3" key="1">
    <citation type="submission" date="2018-11" db="EMBL/GenBank/DDBJ databases">
        <authorList>
            <person name="Alioto T."/>
            <person name="Alioto T."/>
        </authorList>
    </citation>
    <scope>NUCLEOTIDE SEQUENCE</scope>
</reference>
<dbReference type="AlphaFoldDB" id="A0A8B6FUH5"/>
<comment type="caution">
    <text evidence="3">The sequence shown here is derived from an EMBL/GenBank/DDBJ whole genome shotgun (WGS) entry which is preliminary data.</text>
</comment>
<organism evidence="3 4">
    <name type="scientific">Mytilus galloprovincialis</name>
    <name type="common">Mediterranean mussel</name>
    <dbReference type="NCBI Taxonomy" id="29158"/>
    <lineage>
        <taxon>Eukaryota</taxon>
        <taxon>Metazoa</taxon>
        <taxon>Spiralia</taxon>
        <taxon>Lophotrochozoa</taxon>
        <taxon>Mollusca</taxon>
        <taxon>Bivalvia</taxon>
        <taxon>Autobranchia</taxon>
        <taxon>Pteriomorphia</taxon>
        <taxon>Mytilida</taxon>
        <taxon>Mytiloidea</taxon>
        <taxon>Mytilidae</taxon>
        <taxon>Mytilinae</taxon>
        <taxon>Mytilus</taxon>
    </lineage>
</organism>
<dbReference type="SUPFAM" id="SSF50249">
    <property type="entry name" value="Nucleic acid-binding proteins"/>
    <property type="match status" value="2"/>
</dbReference>
<proteinExistence type="predicted"/>
<dbReference type="Pfam" id="PF08646">
    <property type="entry name" value="Rep_fac-A_C"/>
    <property type="match status" value="1"/>
</dbReference>
<evidence type="ECO:0000259" key="2">
    <source>
        <dbReference type="PROSITE" id="PS50017"/>
    </source>
</evidence>
<dbReference type="Gene3D" id="1.10.533.10">
    <property type="entry name" value="Death Domain, Fas"/>
    <property type="match status" value="1"/>
</dbReference>
<dbReference type="Gene3D" id="2.40.50.140">
    <property type="entry name" value="Nucleic acid-binding proteins"/>
    <property type="match status" value="2"/>
</dbReference>
<dbReference type="CDD" id="cd01670">
    <property type="entry name" value="Death"/>
    <property type="match status" value="1"/>
</dbReference>
<dbReference type="SUPFAM" id="SSF47986">
    <property type="entry name" value="DEATH domain"/>
    <property type="match status" value="1"/>
</dbReference>
<dbReference type="EMBL" id="UYJE01007507">
    <property type="protein sequence ID" value="VDI55463.1"/>
    <property type="molecule type" value="Genomic_DNA"/>
</dbReference>
<dbReference type="InterPro" id="IPR000488">
    <property type="entry name" value="Death_dom"/>
</dbReference>
<dbReference type="PROSITE" id="PS50017">
    <property type="entry name" value="DEATH_DOMAIN"/>
    <property type="match status" value="1"/>
</dbReference>
<gene>
    <name evidence="3" type="ORF">MGAL_10B010736</name>
</gene>
<feature type="compositionally biased region" description="Polar residues" evidence="1">
    <location>
        <begin position="161"/>
        <end position="180"/>
    </location>
</feature>
<feature type="compositionally biased region" description="Basic residues" evidence="1">
    <location>
        <begin position="118"/>
        <end position="133"/>
    </location>
</feature>
<dbReference type="InterPro" id="IPR013955">
    <property type="entry name" value="Rep_factor-A_C"/>
</dbReference>
<dbReference type="InterPro" id="IPR012340">
    <property type="entry name" value="NA-bd_OB-fold"/>
</dbReference>
<protein>
    <recommendedName>
        <fullName evidence="2">Death domain-containing protein</fullName>
    </recommendedName>
</protein>
<feature type="region of interest" description="Disordered" evidence="1">
    <location>
        <begin position="1"/>
        <end position="22"/>
    </location>
</feature>